<dbReference type="SUPFAM" id="SSF51182">
    <property type="entry name" value="RmlC-like cupins"/>
    <property type="match status" value="1"/>
</dbReference>
<dbReference type="EC" id="5.1.3.13" evidence="3 7"/>
<accession>A0A366HGI3</accession>
<dbReference type="GO" id="GO:0005829">
    <property type="term" value="C:cytosol"/>
    <property type="evidence" value="ECO:0007669"/>
    <property type="project" value="TreeGrafter"/>
</dbReference>
<evidence type="ECO:0000256" key="6">
    <source>
        <dbReference type="PIRSR" id="PIRSR600888-3"/>
    </source>
</evidence>
<evidence type="ECO:0000256" key="3">
    <source>
        <dbReference type="ARBA" id="ARBA00012098"/>
    </source>
</evidence>
<sequence length="184" mass="20862">MTLPVHNTGLPGVQLIDLRVFHDERGYFLESFQAQRYEVLLGLKSPFVQDNYSHSKRHVLRGLHFQSRHPQGKLLRVAQGEIYDVTVDLRTASPSFGQWQGLALSHARPQQLWIPPGFAHGFVVLSDEASVEYKCTDYYHPEDEACLSWNDPDLAIDWPVNSPVLSAKDRQGLTLKALQEAGRL</sequence>
<gene>
    <name evidence="8" type="ORF">DFR37_102132</name>
</gene>
<dbReference type="NCBIfam" id="TIGR01221">
    <property type="entry name" value="rmlC"/>
    <property type="match status" value="1"/>
</dbReference>
<dbReference type="Proteomes" id="UP000253628">
    <property type="component" value="Unassembled WGS sequence"/>
</dbReference>
<comment type="caution">
    <text evidence="8">The sequence shown here is derived from an EMBL/GenBank/DDBJ whole genome shotgun (WGS) entry which is preliminary data.</text>
</comment>
<dbReference type="PANTHER" id="PTHR21047">
    <property type="entry name" value="DTDP-6-DEOXY-D-GLUCOSE-3,5 EPIMERASE"/>
    <property type="match status" value="1"/>
</dbReference>
<dbReference type="EMBL" id="QNRQ01000002">
    <property type="protein sequence ID" value="RBP41753.1"/>
    <property type="molecule type" value="Genomic_DNA"/>
</dbReference>
<evidence type="ECO:0000313" key="9">
    <source>
        <dbReference type="Proteomes" id="UP000253628"/>
    </source>
</evidence>
<feature type="active site" description="Proton donor" evidence="5">
    <location>
        <position position="133"/>
    </location>
</feature>
<comment type="function">
    <text evidence="2 7">Catalyzes the epimerization of the C3' and C5'positions of dTDP-6-deoxy-D-xylo-4-hexulose, forming dTDP-6-deoxy-L-lyxo-4-hexulose.</text>
</comment>
<dbReference type="GO" id="GO:0000271">
    <property type="term" value="P:polysaccharide biosynthetic process"/>
    <property type="evidence" value="ECO:0007669"/>
    <property type="project" value="TreeGrafter"/>
</dbReference>
<keyword evidence="9" id="KW-1185">Reference proteome</keyword>
<name>A0A366HGI3_9BURK</name>
<evidence type="ECO:0000256" key="5">
    <source>
        <dbReference type="PIRSR" id="PIRSR600888-1"/>
    </source>
</evidence>
<evidence type="ECO:0000256" key="2">
    <source>
        <dbReference type="ARBA" id="ARBA00001997"/>
    </source>
</evidence>
<reference evidence="8 9" key="1">
    <citation type="submission" date="2018-06" db="EMBL/GenBank/DDBJ databases">
        <title>Genomic Encyclopedia of Type Strains, Phase IV (KMG-IV): sequencing the most valuable type-strain genomes for metagenomic binning, comparative biology and taxonomic classification.</title>
        <authorList>
            <person name="Goeker M."/>
        </authorList>
    </citation>
    <scope>NUCLEOTIDE SEQUENCE [LARGE SCALE GENOMIC DNA]</scope>
    <source>
        <strain evidence="8 9">DSM 25520</strain>
    </source>
</reference>
<dbReference type="GO" id="GO:0008830">
    <property type="term" value="F:dTDP-4-dehydrorhamnose 3,5-epimerase activity"/>
    <property type="evidence" value="ECO:0007669"/>
    <property type="project" value="UniProtKB-UniRule"/>
</dbReference>
<feature type="active site" description="Proton acceptor" evidence="5">
    <location>
        <position position="64"/>
    </location>
</feature>
<dbReference type="UniPathway" id="UPA00124"/>
<organism evidence="8 9">
    <name type="scientific">Eoetvoesiella caeni</name>
    <dbReference type="NCBI Taxonomy" id="645616"/>
    <lineage>
        <taxon>Bacteria</taxon>
        <taxon>Pseudomonadati</taxon>
        <taxon>Pseudomonadota</taxon>
        <taxon>Betaproteobacteria</taxon>
        <taxon>Burkholderiales</taxon>
        <taxon>Alcaligenaceae</taxon>
        <taxon>Eoetvoesiella</taxon>
    </lineage>
</organism>
<comment type="pathway">
    <text evidence="7">Carbohydrate biosynthesis; dTDP-L-rhamnose biosynthesis.</text>
</comment>
<proteinExistence type="inferred from homology"/>
<dbReference type="InterPro" id="IPR000888">
    <property type="entry name" value="RmlC-like"/>
</dbReference>
<dbReference type="InterPro" id="IPR011051">
    <property type="entry name" value="RmlC_Cupin_sf"/>
</dbReference>
<dbReference type="Pfam" id="PF00908">
    <property type="entry name" value="dTDP_sugar_isom"/>
    <property type="match status" value="1"/>
</dbReference>
<evidence type="ECO:0000313" key="8">
    <source>
        <dbReference type="EMBL" id="RBP41753.1"/>
    </source>
</evidence>
<protein>
    <recommendedName>
        <fullName evidence="4 7">dTDP-4-dehydrorhamnose 3,5-epimerase</fullName>
        <ecNumber evidence="3 7">5.1.3.13</ecNumber>
    </recommendedName>
    <alternativeName>
        <fullName evidence="7">Thymidine diphospho-4-keto-rhamnose 3,5-epimerase</fullName>
    </alternativeName>
</protein>
<dbReference type="AlphaFoldDB" id="A0A366HGI3"/>
<dbReference type="Gene3D" id="2.60.120.10">
    <property type="entry name" value="Jelly Rolls"/>
    <property type="match status" value="1"/>
</dbReference>
<comment type="catalytic activity">
    <reaction evidence="1 7">
        <text>dTDP-4-dehydro-6-deoxy-alpha-D-glucose = dTDP-4-dehydro-beta-L-rhamnose</text>
        <dbReference type="Rhea" id="RHEA:16969"/>
        <dbReference type="ChEBI" id="CHEBI:57649"/>
        <dbReference type="ChEBI" id="CHEBI:62830"/>
        <dbReference type="EC" id="5.1.3.13"/>
    </reaction>
</comment>
<comment type="similarity">
    <text evidence="7">Belongs to the dTDP-4-dehydrorhamnose 3,5-epimerase family.</text>
</comment>
<dbReference type="CDD" id="cd00438">
    <property type="entry name" value="cupin_RmlC"/>
    <property type="match status" value="1"/>
</dbReference>
<evidence type="ECO:0000256" key="1">
    <source>
        <dbReference type="ARBA" id="ARBA00001298"/>
    </source>
</evidence>
<evidence type="ECO:0000256" key="4">
    <source>
        <dbReference type="ARBA" id="ARBA00019595"/>
    </source>
</evidence>
<comment type="subunit">
    <text evidence="7">Homodimer.</text>
</comment>
<keyword evidence="7" id="KW-0413">Isomerase</keyword>
<dbReference type="RefSeq" id="WP_113932008.1">
    <property type="nucleotide sequence ID" value="NZ_JACCEU010000002.1"/>
</dbReference>
<dbReference type="GO" id="GO:0019305">
    <property type="term" value="P:dTDP-rhamnose biosynthetic process"/>
    <property type="evidence" value="ECO:0007669"/>
    <property type="project" value="UniProtKB-UniRule"/>
</dbReference>
<evidence type="ECO:0000256" key="7">
    <source>
        <dbReference type="RuleBase" id="RU364069"/>
    </source>
</evidence>
<feature type="site" description="Participates in a stacking interaction with the thymidine ring of dTDP-4-oxo-6-deoxyglucose" evidence="6">
    <location>
        <position position="139"/>
    </location>
</feature>
<dbReference type="OrthoDB" id="9800680at2"/>
<dbReference type="PANTHER" id="PTHR21047:SF2">
    <property type="entry name" value="THYMIDINE DIPHOSPHO-4-KETO-RHAMNOSE 3,5-EPIMERASE"/>
    <property type="match status" value="1"/>
</dbReference>
<dbReference type="InterPro" id="IPR014710">
    <property type="entry name" value="RmlC-like_jellyroll"/>
</dbReference>